<dbReference type="RefSeq" id="WP_301120796.1">
    <property type="nucleotide sequence ID" value="NZ_JAUHPX010000006.1"/>
</dbReference>
<evidence type="ECO:0000313" key="2">
    <source>
        <dbReference type="Proteomes" id="UP001172737"/>
    </source>
</evidence>
<comment type="caution">
    <text evidence="1">The sequence shown here is derived from an EMBL/GenBank/DDBJ whole genome shotgun (WGS) entry which is preliminary data.</text>
</comment>
<proteinExistence type="predicted"/>
<sequence>MTATEHLPARAYVAMPMDVAMHDLPRVVGEEFDRVASLLASRGIAPRGAVIRYVAARTDGTFSIEVGHLVDAEDLEGSPIEPDQLPAGRYSVARHDGPYAGLGRVTRELMDAWPGQGLRPAMAHTATGDDYACWYERYLDMPRQGPEGPEGAVEICVLVEKG</sequence>
<dbReference type="AlphaFoldDB" id="A0AAW7M8T2"/>
<reference evidence="1" key="1">
    <citation type="submission" date="2023-06" db="EMBL/GenBank/DDBJ databases">
        <title>Sysu t00039.</title>
        <authorList>
            <person name="Gao L."/>
            <person name="Fang B.-Z."/>
            <person name="Li W.-J."/>
        </authorList>
    </citation>
    <scope>NUCLEOTIDE SEQUENCE</scope>
    <source>
        <strain evidence="1">SYSU T00039</strain>
    </source>
</reference>
<protein>
    <submittedName>
        <fullName evidence="1">GyrI-like domain-containing protein</fullName>
    </submittedName>
</protein>
<dbReference type="Gene3D" id="3.20.80.10">
    <property type="entry name" value="Regulatory factor, effector binding domain"/>
    <property type="match status" value="1"/>
</dbReference>
<dbReference type="InterPro" id="IPR011256">
    <property type="entry name" value="Reg_factor_effector_dom_sf"/>
</dbReference>
<name>A0AAW7M8T2_9MICO</name>
<organism evidence="1 2">
    <name type="scientific">Demequina lignilytica</name>
    <dbReference type="NCBI Taxonomy" id="3051663"/>
    <lineage>
        <taxon>Bacteria</taxon>
        <taxon>Bacillati</taxon>
        <taxon>Actinomycetota</taxon>
        <taxon>Actinomycetes</taxon>
        <taxon>Micrococcales</taxon>
        <taxon>Demequinaceae</taxon>
        <taxon>Demequina</taxon>
    </lineage>
</organism>
<dbReference type="SUPFAM" id="SSF55136">
    <property type="entry name" value="Probable bacterial effector-binding domain"/>
    <property type="match status" value="1"/>
</dbReference>
<dbReference type="Proteomes" id="UP001172737">
    <property type="component" value="Unassembled WGS sequence"/>
</dbReference>
<dbReference type="EMBL" id="JAUHPX010000006">
    <property type="protein sequence ID" value="MDN4488658.1"/>
    <property type="molecule type" value="Genomic_DNA"/>
</dbReference>
<gene>
    <name evidence="1" type="ORF">QQX10_10810</name>
</gene>
<keyword evidence="2" id="KW-1185">Reference proteome</keyword>
<accession>A0AAW7M8T2</accession>
<evidence type="ECO:0000313" key="1">
    <source>
        <dbReference type="EMBL" id="MDN4488658.1"/>
    </source>
</evidence>